<dbReference type="PANTHER" id="PTHR35399:SF2">
    <property type="entry name" value="DUF839 DOMAIN-CONTAINING PROTEIN"/>
    <property type="match status" value="1"/>
</dbReference>
<comment type="caution">
    <text evidence="1">The sequence shown here is derived from an EMBL/GenBank/DDBJ whole genome shotgun (WGS) entry which is preliminary data.</text>
</comment>
<sequence length="632" mass="69731">MEHDEGISNHSGNRPFEDVLEVNMQRRKVLAGGLAGAAMGFFSAPALAGMKGWGQDRNDTAHRGGRRSSRLLGFSPVPVAEGNGPWPAISSDYHYDVLIPWGEPLEPSGPAYQWPPTAADQARQIGIGHDGMWFFPIEDKGCRDDDDRAHWGRHKDIWRGGENRHGLLAINHEFGENMHVLGKAAPESLEDVRVSQHAHGVAVVEIQKKGRIWRAVESDNARRIHVNTPVAFSGPVAGHALLDTPNGNIPLGTVNNCSNGHTPWGTYLTCEENFNGYFGAAGSWSATDAQKRYGFSSNGFGYGWHLFDRRFDLSDEDYRNEEHRFGWVVEIDPFDATQTPVKRTALGRFKHEGVAITEGRGKRVVAYMGDDERFDYIYKFVSEDNWKKMRRAGKSPLDHGMLYVAKFNDDGTGEWLALTIDNPALAARFADQAEVLTYARMAADVLGATPMDRPEWTTVAPNGDVYCTLTNNSRRTVADAANPMAPNPDGHIIRWRDADKHVGTTFTWDIFLIAADTHGTEDSFASPDGIWADPDGRLFIQTDGGQKDGLNNQMLVADTMTGELRRIFTGVSGDEITGITVTPDRRTMFINMQHPGEGDPTVTNFPAELDGVTVPRDCTIVITRKNGGIIGS</sequence>
<dbReference type="Proteomes" id="UP000319502">
    <property type="component" value="Unassembled WGS sequence"/>
</dbReference>
<dbReference type="InterPro" id="IPR008557">
    <property type="entry name" value="PhoX"/>
</dbReference>
<dbReference type="AlphaFoldDB" id="A0A557QH87"/>
<dbReference type="Pfam" id="PF05787">
    <property type="entry name" value="PhoX"/>
    <property type="match status" value="1"/>
</dbReference>
<dbReference type="PROSITE" id="PS51318">
    <property type="entry name" value="TAT"/>
    <property type="match status" value="1"/>
</dbReference>
<proteinExistence type="predicted"/>
<gene>
    <name evidence="1" type="ORF">FHP91_17680</name>
</gene>
<organism evidence="1 2">
    <name type="scientific">Denitromonas halophila</name>
    <dbReference type="NCBI Taxonomy" id="1629404"/>
    <lineage>
        <taxon>Bacteria</taxon>
        <taxon>Pseudomonadati</taxon>
        <taxon>Pseudomonadota</taxon>
        <taxon>Betaproteobacteria</taxon>
        <taxon>Rhodocyclales</taxon>
        <taxon>Zoogloeaceae</taxon>
        <taxon>Denitromonas</taxon>
    </lineage>
</organism>
<name>A0A557QH87_9RHOO</name>
<dbReference type="EMBL" id="VMNK01000017">
    <property type="protein sequence ID" value="TVO52262.1"/>
    <property type="molecule type" value="Genomic_DNA"/>
</dbReference>
<evidence type="ECO:0000313" key="2">
    <source>
        <dbReference type="Proteomes" id="UP000319502"/>
    </source>
</evidence>
<dbReference type="InterPro" id="IPR006311">
    <property type="entry name" value="TAT_signal"/>
</dbReference>
<dbReference type="RefSeq" id="WP_144310843.1">
    <property type="nucleotide sequence ID" value="NZ_VMNK01000017.1"/>
</dbReference>
<reference evidence="1 2" key="1">
    <citation type="submission" date="2019-07" db="EMBL/GenBank/DDBJ databases">
        <title>The pathways for chlorine oxyanion respiration interact through the shared metabolite chlorate.</title>
        <authorList>
            <person name="Barnum T.P."/>
            <person name="Cheng Y."/>
            <person name="Hill K.A."/>
            <person name="Lucas L.N."/>
            <person name="Carlson H.K."/>
            <person name="Coates J.D."/>
        </authorList>
    </citation>
    <scope>NUCLEOTIDE SEQUENCE [LARGE SCALE GENOMIC DNA]</scope>
    <source>
        <strain evidence="1 2">SFB-3</strain>
    </source>
</reference>
<dbReference type="SUPFAM" id="SSF63829">
    <property type="entry name" value="Calcium-dependent phosphotriesterase"/>
    <property type="match status" value="1"/>
</dbReference>
<keyword evidence="2" id="KW-1185">Reference proteome</keyword>
<protein>
    <submittedName>
        <fullName evidence="1">PhoX family phosphatase</fullName>
    </submittedName>
</protein>
<evidence type="ECO:0000313" key="1">
    <source>
        <dbReference type="EMBL" id="TVO52262.1"/>
    </source>
</evidence>
<dbReference type="OrthoDB" id="9801383at2"/>
<accession>A0A557QH87</accession>
<dbReference type="PANTHER" id="PTHR35399">
    <property type="entry name" value="SLR8030 PROTEIN"/>
    <property type="match status" value="1"/>
</dbReference>